<dbReference type="AlphaFoldDB" id="A0A3B0ZIC1"/>
<organism evidence="1">
    <name type="scientific">hydrothermal vent metagenome</name>
    <dbReference type="NCBI Taxonomy" id="652676"/>
    <lineage>
        <taxon>unclassified sequences</taxon>
        <taxon>metagenomes</taxon>
        <taxon>ecological metagenomes</taxon>
    </lineage>
</organism>
<evidence type="ECO:0008006" key="2">
    <source>
        <dbReference type="Google" id="ProtNLM"/>
    </source>
</evidence>
<accession>A0A3B0ZIC1</accession>
<sequence length="44" mass="4806">MKKIFRAFLVAVFFTGLLSITGCANTWDGIGKDIEGIGKDIQDD</sequence>
<proteinExistence type="predicted"/>
<dbReference type="EMBL" id="UOFL01000210">
    <property type="protein sequence ID" value="VAW81024.1"/>
    <property type="molecule type" value="Genomic_DNA"/>
</dbReference>
<protein>
    <recommendedName>
        <fullName evidence="2">Entericidin EcnAB</fullName>
    </recommendedName>
</protein>
<name>A0A3B0ZIC1_9ZZZZ</name>
<evidence type="ECO:0000313" key="1">
    <source>
        <dbReference type="EMBL" id="VAW81024.1"/>
    </source>
</evidence>
<dbReference type="PROSITE" id="PS51257">
    <property type="entry name" value="PROKAR_LIPOPROTEIN"/>
    <property type="match status" value="1"/>
</dbReference>
<reference evidence="1" key="1">
    <citation type="submission" date="2018-06" db="EMBL/GenBank/DDBJ databases">
        <authorList>
            <person name="Zhirakovskaya E."/>
        </authorList>
    </citation>
    <scope>NUCLEOTIDE SEQUENCE</scope>
</reference>
<gene>
    <name evidence="1" type="ORF">MNBD_GAMMA12-2294</name>
</gene>